<keyword evidence="1" id="KW-0175">Coiled coil</keyword>
<proteinExistence type="predicted"/>
<reference evidence="2" key="1">
    <citation type="journal article" date="2020" name="mSystems">
        <title>Genome- and Community-Level Interaction Insights into Carbon Utilization and Element Cycling Functions of Hydrothermarchaeota in Hydrothermal Sediment.</title>
        <authorList>
            <person name="Zhou Z."/>
            <person name="Liu Y."/>
            <person name="Xu W."/>
            <person name="Pan J."/>
            <person name="Luo Z.H."/>
            <person name="Li M."/>
        </authorList>
    </citation>
    <scope>NUCLEOTIDE SEQUENCE [LARGE SCALE GENOMIC DNA]</scope>
    <source>
        <strain evidence="2">SpSt-106</strain>
    </source>
</reference>
<name>A0A7V5XF79_9BACT</name>
<sequence length="185" mass="22138">MIVQENIRNISKFFKEKLEQVGEQFKEEYNIQIPKIDFSAIEESCRKAVAKKEEITKEVVEGIVENWNFLKPWKWLKSSRTKKVVVGVKEVIDGEVFFKTLKNNLIESFIDVIEELRDQFYRAFEFYKKSIRKLLEEKRSYLENLKKELKSNERIDYEILMLEKNIALIEKEVKIIEGFMKGLSK</sequence>
<evidence type="ECO:0000313" key="2">
    <source>
        <dbReference type="EMBL" id="HHQ15335.1"/>
    </source>
</evidence>
<gene>
    <name evidence="2" type="ORF">ENM15_00685</name>
</gene>
<feature type="coiled-coil region" evidence="1">
    <location>
        <begin position="128"/>
        <end position="155"/>
    </location>
</feature>
<dbReference type="AlphaFoldDB" id="A0A7V5XF79"/>
<protein>
    <submittedName>
        <fullName evidence="2">Uncharacterized protein</fullName>
    </submittedName>
</protein>
<organism evidence="2">
    <name type="scientific">Thermodesulfobacterium geofontis</name>
    <dbReference type="NCBI Taxonomy" id="1295609"/>
    <lineage>
        <taxon>Bacteria</taxon>
        <taxon>Pseudomonadati</taxon>
        <taxon>Thermodesulfobacteriota</taxon>
        <taxon>Thermodesulfobacteria</taxon>
        <taxon>Thermodesulfobacteriales</taxon>
        <taxon>Thermodesulfobacteriaceae</taxon>
        <taxon>Thermodesulfobacterium</taxon>
    </lineage>
</organism>
<evidence type="ECO:0000256" key="1">
    <source>
        <dbReference type="SAM" id="Coils"/>
    </source>
</evidence>
<comment type="caution">
    <text evidence="2">The sequence shown here is derived from an EMBL/GenBank/DDBJ whole genome shotgun (WGS) entry which is preliminary data.</text>
</comment>
<accession>A0A7V5XF79</accession>
<dbReference type="EMBL" id="DRWR01000013">
    <property type="protein sequence ID" value="HHQ15335.1"/>
    <property type="molecule type" value="Genomic_DNA"/>
</dbReference>